<protein>
    <submittedName>
        <fullName evidence="2">Uncharacterized protein</fullName>
    </submittedName>
</protein>
<evidence type="ECO:0000313" key="2">
    <source>
        <dbReference type="EMBL" id="MQL83700.1"/>
    </source>
</evidence>
<organism evidence="2 3">
    <name type="scientific">Colocasia esculenta</name>
    <name type="common">Wild taro</name>
    <name type="synonym">Arum esculentum</name>
    <dbReference type="NCBI Taxonomy" id="4460"/>
    <lineage>
        <taxon>Eukaryota</taxon>
        <taxon>Viridiplantae</taxon>
        <taxon>Streptophyta</taxon>
        <taxon>Embryophyta</taxon>
        <taxon>Tracheophyta</taxon>
        <taxon>Spermatophyta</taxon>
        <taxon>Magnoliopsida</taxon>
        <taxon>Liliopsida</taxon>
        <taxon>Araceae</taxon>
        <taxon>Aroideae</taxon>
        <taxon>Colocasieae</taxon>
        <taxon>Colocasia</taxon>
    </lineage>
</organism>
<keyword evidence="3" id="KW-1185">Reference proteome</keyword>
<gene>
    <name evidence="2" type="ORF">Taro_016195</name>
</gene>
<reference evidence="2" key="1">
    <citation type="submission" date="2017-07" db="EMBL/GenBank/DDBJ databases">
        <title>Taro Niue Genome Assembly and Annotation.</title>
        <authorList>
            <person name="Atibalentja N."/>
            <person name="Keating K."/>
            <person name="Fields C.J."/>
        </authorList>
    </citation>
    <scope>NUCLEOTIDE SEQUENCE</scope>
    <source>
        <strain evidence="2">Niue_2</strain>
        <tissue evidence="2">Leaf</tissue>
    </source>
</reference>
<name>A0A843UPK1_COLES</name>
<feature type="region of interest" description="Disordered" evidence="1">
    <location>
        <begin position="110"/>
        <end position="131"/>
    </location>
</feature>
<sequence>MKFAIATIWDTKNKLNVSLPYAHLQIKIFQHDNISLNGEVSEKMGQAIRSRNLKKSGFSLVAGFLGGSEITPCDSYVHPPHKDSKLRLDKYQLMEKLEPRTNWLQLRLEGKGGGRGGRKHPSGAGFGNPKSEVSVGCRQVHLHLSTGRLRLRTGFQENEFLSVSVDRQFASVDRCTQELKT</sequence>
<proteinExistence type="predicted"/>
<dbReference type="Proteomes" id="UP000652761">
    <property type="component" value="Unassembled WGS sequence"/>
</dbReference>
<comment type="caution">
    <text evidence="2">The sequence shown here is derived from an EMBL/GenBank/DDBJ whole genome shotgun (WGS) entry which is preliminary data.</text>
</comment>
<dbReference type="EMBL" id="NMUH01000712">
    <property type="protein sequence ID" value="MQL83700.1"/>
    <property type="molecule type" value="Genomic_DNA"/>
</dbReference>
<dbReference type="AlphaFoldDB" id="A0A843UPK1"/>
<evidence type="ECO:0000313" key="3">
    <source>
        <dbReference type="Proteomes" id="UP000652761"/>
    </source>
</evidence>
<accession>A0A843UPK1</accession>
<evidence type="ECO:0000256" key="1">
    <source>
        <dbReference type="SAM" id="MobiDB-lite"/>
    </source>
</evidence>